<keyword evidence="2 6" id="KW-0479">Metal-binding</keyword>
<sequence length="852" mass="94125">MLLTGRRNTPRALFALSLFSLCAHAATPQAAPSLGFIDELPIRNDLIGSLQGTVKFAQTHTIDAAGNAANELPTLVAERDALVMLIPQMPIAEAEMGQVKVTARLGGSVVGERLLAPPRLLPRSDRTAHDSRPDVEYSLGAWSAQLPWEWMKPGLSLSFSHGQRSGDLTESAIEFTGPAELVLQNIRIGMLAAPVPASENWLETQTSAAAIDYFQKIPVARLTVGHYLPIHLEKVVLPNGTTYTSASADRGSVYSGDMRENIGKALISTGINLANYGIVDSAGRSQEQPEHFRQVVVHQSVGNYANGVVRHGLSGGNGMATLLSTSGNEFAHEMGHAFGLEHYPGGGRWSSHHGESGWGYDAFRNRLLGNLRWSAASASNNVEGVVTPPFKDLYRYRQDPMAGGEPDGGISALTHHTGYSLKRVQQAMVGSSQIDAASPTGYSRWDAARGALVPVADRKKPAQFGVPVVTLVGLYDPQGQLPTTMYPPLYGNHGYTYDLPAPPAGGGCYLKVWSDAGEGRAAKPVAIQLAAQRYSAGEMNKFHVNLAASSQPSRAKLYCSVANQERMLAELSIEKPVQALPQAVHIGKENGYQHAALQLPTILASVPGRFTRTDEFEQRLRNVYGDINRWSDNRSGRVGAFYVYENRYTGFREYFMLKKPRYGYYPINGTSNDDWRYMGRAEDSVTWTPEPLRAMATPGASLTEKLLAYYRVDAIKGWVQNDTTPKHGQIYQYHNPYTKTHEFFMARSSKYGYFPTHGGSNKDWIYLGSAESLNAVFFPRDAQTFERQIAEWHRQDGLRSWNGATTTGVIGEIYRYPHQGRIDYFRLKVVSYWYFPTNKTSNYWWEYVGSMP</sequence>
<dbReference type="Pfam" id="PF10462">
    <property type="entry name" value="Peptidase_M66"/>
    <property type="match status" value="1"/>
</dbReference>
<evidence type="ECO:0000259" key="8">
    <source>
        <dbReference type="PROSITE" id="PS51694"/>
    </source>
</evidence>
<comment type="cofactor">
    <cofactor evidence="6">
        <name>Zn(2+)</name>
        <dbReference type="ChEBI" id="CHEBI:29105"/>
    </cofactor>
    <text evidence="6">Binds 1 zinc ion per subunit.</text>
</comment>
<keyword evidence="7" id="KW-0732">Signal</keyword>
<feature type="binding site" evidence="6">
    <location>
        <position position="332"/>
    </location>
    <ligand>
        <name>Zn(2+)</name>
        <dbReference type="ChEBI" id="CHEBI:29105"/>
        <note>catalytic</note>
    </ligand>
</feature>
<evidence type="ECO:0000256" key="1">
    <source>
        <dbReference type="ARBA" id="ARBA00022670"/>
    </source>
</evidence>
<feature type="binding site" evidence="6">
    <location>
        <position position="336"/>
    </location>
    <ligand>
        <name>Zn(2+)</name>
        <dbReference type="ChEBI" id="CHEBI:29105"/>
        <note>catalytic</note>
    </ligand>
</feature>
<keyword evidence="5 6" id="KW-0482">Metalloprotease</keyword>
<dbReference type="SUPFAM" id="SSF55486">
    <property type="entry name" value="Metalloproteases ('zincins'), catalytic domain"/>
    <property type="match status" value="1"/>
</dbReference>
<dbReference type="PANTHER" id="PTHR39540:SF1">
    <property type="entry name" value="DICTOMALLEIN-1-RELATED"/>
    <property type="match status" value="1"/>
</dbReference>
<feature type="active site" evidence="6">
    <location>
        <position position="333"/>
    </location>
</feature>
<feature type="domain" description="Peptidase M66" evidence="8">
    <location>
        <begin position="180"/>
        <end position="434"/>
    </location>
</feature>
<evidence type="ECO:0000256" key="5">
    <source>
        <dbReference type="ARBA" id="ARBA00023049"/>
    </source>
</evidence>
<proteinExistence type="predicted"/>
<dbReference type="InterPro" id="IPR022218">
    <property type="entry name" value="TagA_dom"/>
</dbReference>
<accession>A0A9W6K807</accession>
<evidence type="ECO:0000256" key="3">
    <source>
        <dbReference type="ARBA" id="ARBA00022801"/>
    </source>
</evidence>
<keyword evidence="10" id="KW-1185">Reference proteome</keyword>
<organism evidence="9 10">
    <name type="scientific">Pseudomonas turukhanskensis</name>
    <dbReference type="NCBI Taxonomy" id="1806536"/>
    <lineage>
        <taxon>Bacteria</taxon>
        <taxon>Pseudomonadati</taxon>
        <taxon>Pseudomonadota</taxon>
        <taxon>Gammaproteobacteria</taxon>
        <taxon>Pseudomonadales</taxon>
        <taxon>Pseudomonadaceae</taxon>
        <taxon>Pseudomonas</taxon>
    </lineage>
</organism>
<keyword evidence="1 6" id="KW-0645">Protease</keyword>
<keyword evidence="3 6" id="KW-0378">Hydrolase</keyword>
<dbReference type="GO" id="GO:0004222">
    <property type="term" value="F:metalloendopeptidase activity"/>
    <property type="evidence" value="ECO:0007669"/>
    <property type="project" value="UniProtKB-UniRule"/>
</dbReference>
<dbReference type="InterPro" id="IPR019503">
    <property type="entry name" value="Peptidase_M66_dom"/>
</dbReference>
<dbReference type="PROSITE" id="PS51694">
    <property type="entry name" value="PEPTIDASE_M66"/>
    <property type="match status" value="1"/>
</dbReference>
<keyword evidence="4 6" id="KW-0862">Zinc</keyword>
<protein>
    <recommendedName>
        <fullName evidence="8">Peptidase M66 domain-containing protein</fullName>
    </recommendedName>
</protein>
<dbReference type="EMBL" id="BSFN01000011">
    <property type="protein sequence ID" value="GLK90497.1"/>
    <property type="molecule type" value="Genomic_DNA"/>
</dbReference>
<reference evidence="9" key="1">
    <citation type="journal article" date="2014" name="Int. J. Syst. Evol. Microbiol.">
        <title>Complete genome sequence of Corynebacterium casei LMG S-19264T (=DSM 44701T), isolated from a smear-ripened cheese.</title>
        <authorList>
            <consortium name="US DOE Joint Genome Institute (JGI-PGF)"/>
            <person name="Walter F."/>
            <person name="Albersmeier A."/>
            <person name="Kalinowski J."/>
            <person name="Ruckert C."/>
        </authorList>
    </citation>
    <scope>NUCLEOTIDE SEQUENCE</scope>
    <source>
        <strain evidence="9">VKM B-2935</strain>
    </source>
</reference>
<feature type="signal peptide" evidence="7">
    <location>
        <begin position="1"/>
        <end position="25"/>
    </location>
</feature>
<reference evidence="9" key="2">
    <citation type="submission" date="2023-01" db="EMBL/GenBank/DDBJ databases">
        <authorList>
            <person name="Sun Q."/>
            <person name="Evtushenko L."/>
        </authorList>
    </citation>
    <scope>NUCLEOTIDE SEQUENCE</scope>
    <source>
        <strain evidence="9">VKM B-2935</strain>
    </source>
</reference>
<evidence type="ECO:0000313" key="9">
    <source>
        <dbReference type="EMBL" id="GLK90497.1"/>
    </source>
</evidence>
<dbReference type="GO" id="GO:0046872">
    <property type="term" value="F:metal ion binding"/>
    <property type="evidence" value="ECO:0007669"/>
    <property type="project" value="UniProtKB-UniRule"/>
</dbReference>
<evidence type="ECO:0000313" key="10">
    <source>
        <dbReference type="Proteomes" id="UP001143328"/>
    </source>
</evidence>
<feature type="binding site" evidence="6">
    <location>
        <position position="342"/>
    </location>
    <ligand>
        <name>Zn(2+)</name>
        <dbReference type="ChEBI" id="CHEBI:29105"/>
        <note>catalytic</note>
    </ligand>
</feature>
<evidence type="ECO:0000256" key="6">
    <source>
        <dbReference type="PROSITE-ProRule" id="PRU01031"/>
    </source>
</evidence>
<evidence type="ECO:0000256" key="7">
    <source>
        <dbReference type="SAM" id="SignalP"/>
    </source>
</evidence>
<dbReference type="GO" id="GO:0006508">
    <property type="term" value="P:proteolysis"/>
    <property type="evidence" value="ECO:0007669"/>
    <property type="project" value="UniProtKB-UniRule"/>
</dbReference>
<dbReference type="Proteomes" id="UP001143328">
    <property type="component" value="Unassembled WGS sequence"/>
</dbReference>
<dbReference type="PANTHER" id="PTHR39540">
    <property type="match status" value="1"/>
</dbReference>
<dbReference type="Gene3D" id="3.30.160.280">
    <property type="match status" value="3"/>
</dbReference>
<dbReference type="Pfam" id="PF12561">
    <property type="entry name" value="TagA"/>
    <property type="match status" value="1"/>
</dbReference>
<evidence type="ECO:0000256" key="4">
    <source>
        <dbReference type="ARBA" id="ARBA00022833"/>
    </source>
</evidence>
<dbReference type="InterPro" id="IPR051256">
    <property type="entry name" value="Dictomallein"/>
</dbReference>
<evidence type="ECO:0000256" key="2">
    <source>
        <dbReference type="ARBA" id="ARBA00022723"/>
    </source>
</evidence>
<comment type="caution">
    <text evidence="9">The sequence shown here is derived from an EMBL/GenBank/DDBJ whole genome shotgun (WGS) entry which is preliminary data.</text>
</comment>
<feature type="chain" id="PRO_5040888895" description="Peptidase M66 domain-containing protein" evidence="7">
    <location>
        <begin position="26"/>
        <end position="852"/>
    </location>
</feature>
<gene>
    <name evidence="9" type="ORF">GCM10017655_35610</name>
</gene>
<dbReference type="AlphaFoldDB" id="A0A9W6K807"/>
<name>A0A9W6K807_9PSED</name>